<dbReference type="PANTHER" id="PTHR34452">
    <property type="entry name" value="MYOSIN HEAVY CHAIN-RELATED PROTEIN"/>
    <property type="match status" value="1"/>
</dbReference>
<comment type="caution">
    <text evidence="4">The sequence shown here is derived from an EMBL/GenBank/DDBJ whole genome shotgun (WGS) entry which is preliminary data.</text>
</comment>
<dbReference type="Proteomes" id="UP000036987">
    <property type="component" value="Unassembled WGS sequence"/>
</dbReference>
<evidence type="ECO:0000256" key="1">
    <source>
        <dbReference type="SAM" id="Coils"/>
    </source>
</evidence>
<name>A0A0K9NKY5_ZOSMR</name>
<reference evidence="5" key="1">
    <citation type="journal article" date="2016" name="Nature">
        <title>The genome of the seagrass Zostera marina reveals angiosperm adaptation to the sea.</title>
        <authorList>
            <person name="Olsen J.L."/>
            <person name="Rouze P."/>
            <person name="Verhelst B."/>
            <person name="Lin Y.-C."/>
            <person name="Bayer T."/>
            <person name="Collen J."/>
            <person name="Dattolo E."/>
            <person name="De Paoli E."/>
            <person name="Dittami S."/>
            <person name="Maumus F."/>
            <person name="Michel G."/>
            <person name="Kersting A."/>
            <person name="Lauritano C."/>
            <person name="Lohaus R."/>
            <person name="Toepel M."/>
            <person name="Tonon T."/>
            <person name="Vanneste K."/>
            <person name="Amirebrahimi M."/>
            <person name="Brakel J."/>
            <person name="Bostroem C."/>
            <person name="Chovatia M."/>
            <person name="Grimwood J."/>
            <person name="Jenkins J.W."/>
            <person name="Jueterbock A."/>
            <person name="Mraz A."/>
            <person name="Stam W.T."/>
            <person name="Tice H."/>
            <person name="Bornberg-Bauer E."/>
            <person name="Green P.J."/>
            <person name="Pearson G.A."/>
            <person name="Procaccini G."/>
            <person name="Duarte C.M."/>
            <person name="Schmutz J."/>
            <person name="Reusch T.B.H."/>
            <person name="Van de Peer Y."/>
        </authorList>
    </citation>
    <scope>NUCLEOTIDE SEQUENCE [LARGE SCALE GENOMIC DNA]</scope>
    <source>
        <strain evidence="5">cv. Finnish</strain>
    </source>
</reference>
<feature type="compositionally biased region" description="Basic and acidic residues" evidence="2">
    <location>
        <begin position="186"/>
        <end position="216"/>
    </location>
</feature>
<feature type="region of interest" description="Disordered" evidence="2">
    <location>
        <begin position="179"/>
        <end position="221"/>
    </location>
</feature>
<evidence type="ECO:0000313" key="4">
    <source>
        <dbReference type="EMBL" id="KMZ57444.1"/>
    </source>
</evidence>
<dbReference type="Pfam" id="PF10358">
    <property type="entry name" value="NT-C2"/>
    <property type="match status" value="1"/>
</dbReference>
<feature type="non-terminal residue" evidence="4">
    <location>
        <position position="650"/>
    </location>
</feature>
<dbReference type="InterPro" id="IPR019448">
    <property type="entry name" value="NT-C2"/>
</dbReference>
<proteinExistence type="predicted"/>
<protein>
    <recommendedName>
        <fullName evidence="3">C2 NT-type domain-containing protein</fullName>
    </recommendedName>
</protein>
<keyword evidence="1" id="KW-0175">Coiled coil</keyword>
<dbReference type="OrthoDB" id="2018427at2759"/>
<dbReference type="AlphaFoldDB" id="A0A0K9NKY5"/>
<sequence length="650" mass="73818">MSRVPKWKSEKSKAKVVFRLQFYATHIPQPGWDKLFISFFSAETGKVTSKTTKANVRNGSCKWSDPIYETTKLFHDTRTKKYDEKYHKIAVAMGTTRSSILGEVNINLADYVDAFKPYTISLPLEECEFETILHVTIQLLTSKTGFREFEKQREVGHKGIHMTADHCIYEPSEKIKLSPETSFSRMNKDSGVKLKSRSRDLSSREDIGGSNEDRGFDGSSCTSGSIYSEKCDIISTPEVSNVSTISAEDNRVPIGQTSRYKKEGSDNYSIVNELAIVCEENNRLRGSFEVAQSYISGYKMEMSSFQTLADGLSEEIKNIVQQLAGELAYDEAMAREVSLLKSECMKLKHELQELKYSKDMLHITGGRRNMQNTTVNQFTIPSPTKHPFMPISPATITDDLANGLESDSNNFLEGRVCELLRELEISKQEQENLTKKMNQMENYYEALIQDIEETHKSTLNELDAVKSEHSTCFYTISSFQVQIEKMHQDMNGQLSRMADERHSLKSLNKELEGRANDSDVMLKKIRRNYSVSVDRLQKDLELLSCQVLSLFETNENLAKQAFAEASQLFLQRLPCDVPDTVQLGFHNDVLQTTFHEKYLATSEDPSAIIECAPSKSGNHMVQHFSVIRKNRKIPLTGVSTNRSFGNDFEL</sequence>
<evidence type="ECO:0000259" key="3">
    <source>
        <dbReference type="PROSITE" id="PS51840"/>
    </source>
</evidence>
<dbReference type="PROSITE" id="PS51840">
    <property type="entry name" value="C2_NT"/>
    <property type="match status" value="1"/>
</dbReference>
<evidence type="ECO:0000256" key="2">
    <source>
        <dbReference type="SAM" id="MobiDB-lite"/>
    </source>
</evidence>
<gene>
    <name evidence="4" type="ORF">ZOSMA_85G00060</name>
</gene>
<keyword evidence="5" id="KW-1185">Reference proteome</keyword>
<evidence type="ECO:0000313" key="5">
    <source>
        <dbReference type="Proteomes" id="UP000036987"/>
    </source>
</evidence>
<feature type="domain" description="C2 NT-type" evidence="3">
    <location>
        <begin position="6"/>
        <end position="141"/>
    </location>
</feature>
<feature type="coiled-coil region" evidence="1">
    <location>
        <begin position="420"/>
        <end position="468"/>
    </location>
</feature>
<organism evidence="4 5">
    <name type="scientific">Zostera marina</name>
    <name type="common">Eelgrass</name>
    <dbReference type="NCBI Taxonomy" id="29655"/>
    <lineage>
        <taxon>Eukaryota</taxon>
        <taxon>Viridiplantae</taxon>
        <taxon>Streptophyta</taxon>
        <taxon>Embryophyta</taxon>
        <taxon>Tracheophyta</taxon>
        <taxon>Spermatophyta</taxon>
        <taxon>Magnoliopsida</taxon>
        <taxon>Liliopsida</taxon>
        <taxon>Zosteraceae</taxon>
        <taxon>Zostera</taxon>
    </lineage>
</organism>
<dbReference type="EMBL" id="LFYR01002060">
    <property type="protein sequence ID" value="KMZ57444.1"/>
    <property type="molecule type" value="Genomic_DNA"/>
</dbReference>
<accession>A0A0K9NKY5</accession>
<dbReference type="PANTHER" id="PTHR34452:SF1">
    <property type="entry name" value="SPORULATION-SPECIFIC PROTEIN"/>
    <property type="match status" value="1"/>
</dbReference>